<dbReference type="PROSITE" id="PS51257">
    <property type="entry name" value="PROKAR_LIPOPROTEIN"/>
    <property type="match status" value="1"/>
</dbReference>
<evidence type="ECO:0000256" key="2">
    <source>
        <dbReference type="ARBA" id="ARBA00022737"/>
    </source>
</evidence>
<dbReference type="AlphaFoldDB" id="A0AB39USH3"/>
<evidence type="ECO:0000313" key="6">
    <source>
        <dbReference type="EMBL" id="XDT71014.1"/>
    </source>
</evidence>
<dbReference type="PROSITE" id="PS50294">
    <property type="entry name" value="WD_REPEATS_REGION"/>
    <property type="match status" value="1"/>
</dbReference>
<evidence type="ECO:0000256" key="4">
    <source>
        <dbReference type="SAM" id="SignalP"/>
    </source>
</evidence>
<protein>
    <submittedName>
        <fullName evidence="6">PQQ-binding-like beta-propeller repeat protein</fullName>
    </submittedName>
</protein>
<dbReference type="EMBL" id="CP154858">
    <property type="protein sequence ID" value="XDT71014.1"/>
    <property type="molecule type" value="Genomic_DNA"/>
</dbReference>
<dbReference type="RefSeq" id="WP_369600055.1">
    <property type="nucleotide sequence ID" value="NZ_CP154858.1"/>
</dbReference>
<gene>
    <name evidence="6" type="ORF">AAIA72_09330</name>
</gene>
<dbReference type="SUPFAM" id="SSF50998">
    <property type="entry name" value="Quinoprotein alcohol dehydrogenase-like"/>
    <property type="match status" value="1"/>
</dbReference>
<feature type="repeat" description="WD" evidence="3">
    <location>
        <begin position="194"/>
        <end position="235"/>
    </location>
</feature>
<evidence type="ECO:0000256" key="3">
    <source>
        <dbReference type="PROSITE-ProRule" id="PRU00221"/>
    </source>
</evidence>
<feature type="signal peptide" evidence="4">
    <location>
        <begin position="1"/>
        <end position="20"/>
    </location>
</feature>
<dbReference type="PROSITE" id="PS50082">
    <property type="entry name" value="WD_REPEATS_2"/>
    <property type="match status" value="2"/>
</dbReference>
<keyword evidence="2" id="KW-0677">Repeat</keyword>
<dbReference type="InterPro" id="IPR002372">
    <property type="entry name" value="PQQ_rpt_dom"/>
</dbReference>
<name>A0AB39USH3_9GAMM</name>
<dbReference type="InterPro" id="IPR001680">
    <property type="entry name" value="WD40_rpt"/>
</dbReference>
<dbReference type="PANTHER" id="PTHR19848:SF8">
    <property type="entry name" value="F-BOX AND WD REPEAT DOMAIN CONTAINING 7"/>
    <property type="match status" value="1"/>
</dbReference>
<dbReference type="InterPro" id="IPR011047">
    <property type="entry name" value="Quinoprotein_ADH-like_sf"/>
</dbReference>
<dbReference type="PANTHER" id="PTHR19848">
    <property type="entry name" value="WD40 REPEAT PROTEIN"/>
    <property type="match status" value="1"/>
</dbReference>
<accession>A0AB39USH3</accession>
<keyword evidence="4" id="KW-0732">Signal</keyword>
<feature type="chain" id="PRO_5044213400" evidence="4">
    <location>
        <begin position="21"/>
        <end position="317"/>
    </location>
</feature>
<sequence>MQIRRWVLLLALLVLAGCEAKGPAETFEVAVQGVLDSALSEDGSKAVIASIHHGGSLWDVTSRSRVYNWNHKSGEFTVLRAVAISGDGRRALTIRESDMVVWDATNGQALHFWRAPDKVLSATLSEDGRHALLGLQNNQAIYFDVEQGQTLYAFDHGAEVYGVALSADGRFALTGSDDFKARLWRLDTGERVQTFEHRNQVKTVALSHDGRLALTTSQREDVVIWDTESGNARNRLPFTYKNFVSARFSRDDRQLALGGFQGDVYLMDVSSGSELGHWRMKPKKVVGRGSRAIDALAFTGNGLVAVTSDGQVQRFSR</sequence>
<feature type="domain" description="Pyrrolo-quinoline quinone repeat" evidence="5">
    <location>
        <begin position="86"/>
        <end position="316"/>
    </location>
</feature>
<proteinExistence type="predicted"/>
<evidence type="ECO:0000256" key="1">
    <source>
        <dbReference type="ARBA" id="ARBA00022574"/>
    </source>
</evidence>
<dbReference type="KEGG" id="tcd:AAIA72_09330"/>
<evidence type="ECO:0000259" key="5">
    <source>
        <dbReference type="Pfam" id="PF13360"/>
    </source>
</evidence>
<feature type="repeat" description="WD" evidence="3">
    <location>
        <begin position="153"/>
        <end position="194"/>
    </location>
</feature>
<organism evidence="6">
    <name type="scientific">Thermohahella caldifontis</name>
    <dbReference type="NCBI Taxonomy" id="3142973"/>
    <lineage>
        <taxon>Bacteria</taxon>
        <taxon>Pseudomonadati</taxon>
        <taxon>Pseudomonadota</taxon>
        <taxon>Gammaproteobacteria</taxon>
        <taxon>Oceanospirillales</taxon>
        <taxon>Hahellaceae</taxon>
        <taxon>Thermohahella</taxon>
    </lineage>
</organism>
<keyword evidence="1 3" id="KW-0853">WD repeat</keyword>
<dbReference type="SMART" id="SM00320">
    <property type="entry name" value="WD40"/>
    <property type="match status" value="5"/>
</dbReference>
<dbReference type="InterPro" id="IPR015943">
    <property type="entry name" value="WD40/YVTN_repeat-like_dom_sf"/>
</dbReference>
<reference evidence="6" key="1">
    <citation type="submission" date="2024-05" db="EMBL/GenBank/DDBJ databases">
        <title>Genome sequencing of novel strain.</title>
        <authorList>
            <person name="Ganbat D."/>
            <person name="Ganbat S."/>
            <person name="Lee S.-J."/>
        </authorList>
    </citation>
    <scope>NUCLEOTIDE SEQUENCE</scope>
    <source>
        <strain evidence="6">SMD15-11</strain>
    </source>
</reference>
<dbReference type="Gene3D" id="2.130.10.10">
    <property type="entry name" value="YVTN repeat-like/Quinoprotein amine dehydrogenase"/>
    <property type="match status" value="2"/>
</dbReference>
<dbReference type="Pfam" id="PF13360">
    <property type="entry name" value="PQQ_2"/>
    <property type="match status" value="1"/>
</dbReference>